<evidence type="ECO:0000313" key="3">
    <source>
        <dbReference type="RefSeq" id="XP_011635394.1"/>
    </source>
</evidence>
<feature type="compositionally biased region" description="Low complexity" evidence="1">
    <location>
        <begin position="343"/>
        <end position="381"/>
    </location>
</feature>
<feature type="compositionally biased region" description="Low complexity" evidence="1">
    <location>
        <begin position="776"/>
        <end position="793"/>
    </location>
</feature>
<feature type="compositionally biased region" description="Polar residues" evidence="1">
    <location>
        <begin position="919"/>
        <end position="930"/>
    </location>
</feature>
<feature type="compositionally biased region" description="Polar residues" evidence="1">
    <location>
        <begin position="225"/>
        <end position="244"/>
    </location>
</feature>
<dbReference type="KEGG" id="pbar:105426031"/>
<protein>
    <submittedName>
        <fullName evidence="3">LOW QUALITY PROTEIN: uncharacterized protein LOC105426031</fullName>
    </submittedName>
</protein>
<proteinExistence type="predicted"/>
<feature type="compositionally biased region" description="Polar residues" evidence="1">
    <location>
        <begin position="258"/>
        <end position="286"/>
    </location>
</feature>
<evidence type="ECO:0000256" key="1">
    <source>
        <dbReference type="SAM" id="MobiDB-lite"/>
    </source>
</evidence>
<feature type="region of interest" description="Disordered" evidence="1">
    <location>
        <begin position="332"/>
        <end position="404"/>
    </location>
</feature>
<name>A0A6I9WTZ0_9HYME</name>
<dbReference type="GeneID" id="105426031"/>
<feature type="region of interest" description="Disordered" evidence="1">
    <location>
        <begin position="919"/>
        <end position="945"/>
    </location>
</feature>
<reference evidence="3" key="1">
    <citation type="submission" date="2025-08" db="UniProtKB">
        <authorList>
            <consortium name="RefSeq"/>
        </authorList>
    </citation>
    <scope>IDENTIFICATION</scope>
</reference>
<feature type="region of interest" description="Disordered" evidence="1">
    <location>
        <begin position="776"/>
        <end position="837"/>
    </location>
</feature>
<sequence length="1461" mass="164221">MGNILFRMCPDFKIDTSYFGRTAAERRTAKDGRRAVTIARATRCGDRIGKDVRPWSHIAGSVCQSVKSKQRIEATINKFFTFIYRNPNVMVAGPPPPPPPPPPVSGQLPAMRINTAEHTAAKRPQVGSNDAYEPPAAIQNAMLTKDKKPFTYTPGMGGKLDLSQIRSPRMARRVAKNANDEGIEGPPKSTVETKSSPAVSPAANFLMPQVAVPVFPSNAVPPQPNVNRMSQPPSINRTLSNATDKQTDKQAEPARNITVDTKVTPITVTSSQSNTPESPGTPTQVTLAKAPTPWLQNKNKTPERLPEWAIRTNVNKTADGDSSEKAPSPVYIQVQQSSPQCSQAKQKPQDQKPQSIPQYQPQQAKPQQLSQRCQQPQQQRQRPIESVPQQISSPLHQQERVIPIRIEDRPSVFDVKHESGHHQFKQQPTLHHQQRWGQVPAQQMRQNQMQNHPQAQEQSQIHVTSSPRLEQPAGTTYIVPIVVEGSDKRTITSNTQNNIQPGKTARVQQVQEPKKYMGSAIPSRSFKILQAMTASENTAMQENRQADYNCRTENNLPGNQQDVHFLPRLVSYWSNSEDWWNYYPMQHIPPSDKFANETDKHSSPYLQHPDKNPYIGHESFYPVNDGSFVNVIKAVDQEKSPEYGYIAVICPQANCNDLSHVNANDYNYDYDTTNHSSPAQNNTRFVQDESVDKPKNILSDVNHLDAQSNETYNPRNICENYNSDKNCIITAMNIVDEESNASDDPNKIIISDNENSKKTIGLLNINLLNYTYIDTSDSSDSSDYSDSDGSSDSGDSEIADNENLSDSCEKHRNANSDTLSNSDSDLHESNSMDFNSCEKLKRNPRAVFPAENSTNPVMPLECSINTENLQNNFECNSEKIDFTKSHMNYSNDSCTTLKQVEEHNNETYIDLHQSNLNLSDKMNSDKMSSGDNRESNMEQRNQESPITDNIIPHQLNIIDENAERFNSESLYYENKRDINGQSETAFEVADDPSDNAEAIMVSVSLPLKFKFFVSENNEDVTTVTVGDSKILKAEKSFTTKNDKDDLYRINNFHIDNDTRVDFTVKRPVSDAMRATASKKNKGNEAATLHTDFTFKKNLTSIKEAGCKERDTETEFPVTKTEINSAESALKNVNDSIDSESITDRRDILSLNDENCVGEKREESTCNDSEHVDDDSKTISESKLIASECFGMQDDFETFQTEITKASQTNQENCRVVANNENERRADSEVCRTYESVDTKRILNVQDFREDSEDDEDSGVTSDIGRMIPEIEVDSERAVSKNQKKYQRTQTHSRLFRLLNDDPVAVDCAKVDPSLRKEYLNLPLKTSTFSYDDSSDYSSGLASPEQSLIHEQSWRKFHDNAITNGSVASLPDATLHHSTNSQQQPEQVYSKDDPYFWNWKSAKLSKDTSSKSNVVPSSAFKVLNNKIPFWTYKVNVLCPRIKSSNSVPGALTAQHKQSFGKK</sequence>
<keyword evidence="2" id="KW-1185">Reference proteome</keyword>
<feature type="compositionally biased region" description="Basic and acidic residues" evidence="1">
    <location>
        <begin position="931"/>
        <end position="941"/>
    </location>
</feature>
<feature type="region of interest" description="Disordered" evidence="1">
    <location>
        <begin position="176"/>
        <end position="196"/>
    </location>
</feature>
<gene>
    <name evidence="3" type="primary">LOC105426031</name>
</gene>
<feature type="compositionally biased region" description="Basic and acidic residues" evidence="1">
    <location>
        <begin position="824"/>
        <end position="837"/>
    </location>
</feature>
<dbReference type="OrthoDB" id="6107953at2759"/>
<dbReference type="Proteomes" id="UP000504615">
    <property type="component" value="Unplaced"/>
</dbReference>
<dbReference type="RefSeq" id="XP_011635394.1">
    <property type="nucleotide sequence ID" value="XM_011637092.1"/>
</dbReference>
<feature type="compositionally biased region" description="Polar residues" evidence="1">
    <location>
        <begin position="333"/>
        <end position="342"/>
    </location>
</feature>
<feature type="region of interest" description="Disordered" evidence="1">
    <location>
        <begin position="222"/>
        <end position="309"/>
    </location>
</feature>
<evidence type="ECO:0000313" key="2">
    <source>
        <dbReference type="Proteomes" id="UP000504615"/>
    </source>
</evidence>
<feature type="compositionally biased region" description="Polar residues" evidence="1">
    <location>
        <begin position="387"/>
        <end position="396"/>
    </location>
</feature>
<accession>A0A6I9WTZ0</accession>
<organism evidence="2 3">
    <name type="scientific">Pogonomyrmex barbatus</name>
    <name type="common">red harvester ant</name>
    <dbReference type="NCBI Taxonomy" id="144034"/>
    <lineage>
        <taxon>Eukaryota</taxon>
        <taxon>Metazoa</taxon>
        <taxon>Ecdysozoa</taxon>
        <taxon>Arthropoda</taxon>
        <taxon>Hexapoda</taxon>
        <taxon>Insecta</taxon>
        <taxon>Pterygota</taxon>
        <taxon>Neoptera</taxon>
        <taxon>Endopterygota</taxon>
        <taxon>Hymenoptera</taxon>
        <taxon>Apocrita</taxon>
        <taxon>Aculeata</taxon>
        <taxon>Formicoidea</taxon>
        <taxon>Formicidae</taxon>
        <taxon>Myrmicinae</taxon>
        <taxon>Pogonomyrmex</taxon>
    </lineage>
</organism>